<evidence type="ECO:0000313" key="15">
    <source>
        <dbReference type="Proteomes" id="UP001165121"/>
    </source>
</evidence>
<dbReference type="NCBIfam" id="TIGR00419">
    <property type="entry name" value="tim"/>
    <property type="match status" value="1"/>
</dbReference>
<dbReference type="InterPro" id="IPR000652">
    <property type="entry name" value="Triosephosphate_isomerase"/>
</dbReference>
<dbReference type="PROSITE" id="PS00071">
    <property type="entry name" value="GAPDH"/>
    <property type="match status" value="1"/>
</dbReference>
<dbReference type="CDD" id="cd00311">
    <property type="entry name" value="TIM"/>
    <property type="match status" value="1"/>
</dbReference>
<reference evidence="14" key="1">
    <citation type="submission" date="2023-04" db="EMBL/GenBank/DDBJ databases">
        <title>Phytophthora fragariaefolia NBRC 109709.</title>
        <authorList>
            <person name="Ichikawa N."/>
            <person name="Sato H."/>
            <person name="Tonouchi N."/>
        </authorList>
    </citation>
    <scope>NUCLEOTIDE SEQUENCE</scope>
    <source>
        <strain evidence="14">NBRC 109709</strain>
    </source>
</reference>
<dbReference type="Pfam" id="PF00044">
    <property type="entry name" value="Gp_dh_N"/>
    <property type="match status" value="1"/>
</dbReference>
<organism evidence="14 15">
    <name type="scientific">Phytophthora fragariaefolia</name>
    <dbReference type="NCBI Taxonomy" id="1490495"/>
    <lineage>
        <taxon>Eukaryota</taxon>
        <taxon>Sar</taxon>
        <taxon>Stramenopiles</taxon>
        <taxon>Oomycota</taxon>
        <taxon>Peronosporomycetes</taxon>
        <taxon>Peronosporales</taxon>
        <taxon>Peronosporaceae</taxon>
        <taxon>Phytophthora</taxon>
    </lineage>
</organism>
<evidence type="ECO:0000256" key="12">
    <source>
        <dbReference type="SAM" id="MobiDB-lite"/>
    </source>
</evidence>
<dbReference type="GO" id="GO:0005829">
    <property type="term" value="C:cytosol"/>
    <property type="evidence" value="ECO:0007669"/>
    <property type="project" value="TreeGrafter"/>
</dbReference>
<evidence type="ECO:0000256" key="4">
    <source>
        <dbReference type="ARBA" id="ARBA00011738"/>
    </source>
</evidence>
<dbReference type="EMBL" id="BSXT01003310">
    <property type="protein sequence ID" value="GMF53604.1"/>
    <property type="molecule type" value="Genomic_DNA"/>
</dbReference>
<dbReference type="PROSITE" id="PS51440">
    <property type="entry name" value="TIM_2"/>
    <property type="match status" value="1"/>
</dbReference>
<dbReference type="PRINTS" id="PR00078">
    <property type="entry name" value="G3PDHDRGNASE"/>
</dbReference>
<comment type="similarity">
    <text evidence="2 11">Belongs to the glyceraldehyde-3-phosphate dehydrogenase family.</text>
</comment>
<comment type="subunit">
    <text evidence="4">Homodimer.</text>
</comment>
<dbReference type="InterPro" id="IPR036291">
    <property type="entry name" value="NAD(P)-bd_dom_sf"/>
</dbReference>
<evidence type="ECO:0000256" key="3">
    <source>
        <dbReference type="ARBA" id="ARBA00007422"/>
    </source>
</evidence>
<dbReference type="Gene3D" id="3.20.20.70">
    <property type="entry name" value="Aldolase class I"/>
    <property type="match status" value="1"/>
</dbReference>
<dbReference type="InterPro" id="IPR020828">
    <property type="entry name" value="GlycerAld_3-P_DH_NAD(P)-bd"/>
</dbReference>
<dbReference type="GO" id="GO:0006096">
    <property type="term" value="P:glycolytic process"/>
    <property type="evidence" value="ECO:0007669"/>
    <property type="project" value="UniProtKB-KW"/>
</dbReference>
<dbReference type="PANTHER" id="PTHR10836">
    <property type="entry name" value="GLYCERALDEHYDE 3-PHOSPHATE DEHYDROGENASE"/>
    <property type="match status" value="1"/>
</dbReference>
<dbReference type="FunFam" id="3.40.50.720:FF:000266">
    <property type="entry name" value="Glyceraldehyde-3-phosphate dehydrogenase"/>
    <property type="match status" value="1"/>
</dbReference>
<dbReference type="Proteomes" id="UP001165121">
    <property type="component" value="Unassembled WGS sequence"/>
</dbReference>
<dbReference type="Pfam" id="PF00121">
    <property type="entry name" value="TIM"/>
    <property type="match status" value="1"/>
</dbReference>
<dbReference type="GO" id="GO:0051287">
    <property type="term" value="F:NAD binding"/>
    <property type="evidence" value="ECO:0007669"/>
    <property type="project" value="InterPro"/>
</dbReference>
<evidence type="ECO:0000256" key="2">
    <source>
        <dbReference type="ARBA" id="ARBA00007406"/>
    </source>
</evidence>
<dbReference type="FunFam" id="3.20.20.70:FF:000025">
    <property type="entry name" value="Triosephosphate isomerase"/>
    <property type="match status" value="1"/>
</dbReference>
<keyword evidence="7" id="KW-0560">Oxidoreductase</keyword>
<evidence type="ECO:0000256" key="6">
    <source>
        <dbReference type="ARBA" id="ARBA00013119"/>
    </source>
</evidence>
<keyword evidence="8" id="KW-0324">Glycolysis</keyword>
<keyword evidence="9" id="KW-0413">Isomerase</keyword>
<dbReference type="SUPFAM" id="SSF55347">
    <property type="entry name" value="Glyceraldehyde-3-phosphate dehydrogenase-like, C-terminal domain"/>
    <property type="match status" value="1"/>
</dbReference>
<evidence type="ECO:0000256" key="7">
    <source>
        <dbReference type="ARBA" id="ARBA00023002"/>
    </source>
</evidence>
<dbReference type="HAMAP" id="MF_00147_B">
    <property type="entry name" value="TIM_B"/>
    <property type="match status" value="1"/>
</dbReference>
<accession>A0A9W6Y2G4</accession>
<proteinExistence type="inferred from homology"/>
<name>A0A9W6Y2G4_9STRA</name>
<evidence type="ECO:0000256" key="10">
    <source>
        <dbReference type="ARBA" id="ARBA00024331"/>
    </source>
</evidence>
<dbReference type="OrthoDB" id="1152826at2759"/>
<keyword evidence="15" id="KW-1185">Reference proteome</keyword>
<dbReference type="PANTHER" id="PTHR10836:SF130">
    <property type="entry name" value="TRIOSEPHOSPHATE ISOMERASE_GLYCERALDEHYDE-3-PHOSPHATE DEHYDROGENASE"/>
    <property type="match status" value="1"/>
</dbReference>
<dbReference type="GO" id="GO:0004807">
    <property type="term" value="F:triose-phosphate isomerase activity"/>
    <property type="evidence" value="ECO:0007669"/>
    <property type="project" value="InterPro"/>
</dbReference>
<comment type="pathway">
    <text evidence="10">Carbohydrate biosynthesis.</text>
</comment>
<dbReference type="InterPro" id="IPR020830">
    <property type="entry name" value="GlycerAld_3-P_DH_AS"/>
</dbReference>
<comment type="subunit">
    <text evidence="5">Homotetramer.</text>
</comment>
<dbReference type="CDD" id="cd05214">
    <property type="entry name" value="GAPDH_I_N"/>
    <property type="match status" value="1"/>
</dbReference>
<dbReference type="SUPFAM" id="SSF51735">
    <property type="entry name" value="NAD(P)-binding Rossmann-fold domains"/>
    <property type="match status" value="1"/>
</dbReference>
<evidence type="ECO:0000256" key="11">
    <source>
        <dbReference type="RuleBase" id="RU000397"/>
    </source>
</evidence>
<dbReference type="InterPro" id="IPR020861">
    <property type="entry name" value="Triosephosphate_isomerase_AS"/>
</dbReference>
<protein>
    <recommendedName>
        <fullName evidence="6">glyceraldehyde-3-phosphate dehydrogenase (phosphorylating)</fullName>
        <ecNumber evidence="6">1.2.1.12</ecNumber>
    </recommendedName>
</protein>
<evidence type="ECO:0000256" key="1">
    <source>
        <dbReference type="ARBA" id="ARBA00004869"/>
    </source>
</evidence>
<evidence type="ECO:0000256" key="9">
    <source>
        <dbReference type="ARBA" id="ARBA00023235"/>
    </source>
</evidence>
<dbReference type="InterPro" id="IPR020831">
    <property type="entry name" value="GlycerAld/Erythrose_P_DH"/>
</dbReference>
<dbReference type="SMART" id="SM00846">
    <property type="entry name" value="Gp_dh_N"/>
    <property type="match status" value="1"/>
</dbReference>
<evidence type="ECO:0000256" key="8">
    <source>
        <dbReference type="ARBA" id="ARBA00023152"/>
    </source>
</evidence>
<dbReference type="AlphaFoldDB" id="A0A9W6Y2G4"/>
<dbReference type="InterPro" id="IPR013785">
    <property type="entry name" value="Aldolase_TIM"/>
</dbReference>
<evidence type="ECO:0000256" key="5">
    <source>
        <dbReference type="ARBA" id="ARBA00011881"/>
    </source>
</evidence>
<comment type="similarity">
    <text evidence="3">Belongs to the triosephosphate isomerase family.</text>
</comment>
<evidence type="ECO:0000313" key="14">
    <source>
        <dbReference type="EMBL" id="GMF53604.1"/>
    </source>
</evidence>
<dbReference type="PROSITE" id="PS00171">
    <property type="entry name" value="TIM_1"/>
    <property type="match status" value="1"/>
</dbReference>
<sequence>MKLRDFQQHSRQPATGGCVGSFSDSPSKPQVPSPVQYQVKMAFRQVFKTQARHMSSASRKFFVGGNWKCNGSLGQAQELVGMLNTAKIPAGVEVVVAPSQVHAATVKASLRADVRVSGQDVWSQGNGAFTGETSAEMLKDLGAEYTLVGHSERREKGESNEVVAKKAAYALEKGLAVIACIGESKETREANETVAFITKQLDAYAAEIKDWTNVVIAYEPIWAIGTGLTASPEQAQEVHASIRAWLKEKVSPEAAEKTRVIYGGSVGAKNAPELSQKEDIDGFLVGGASLKPDFLQIINAQNPTTNVGGAVNVAINGFGRIGRLVLRAAAKNPKINIVAINDPFISTTYMEYMLEYDTVHGKFDGSLSHDEKHIFVNGKPIRVFNEMNPTNIKWGEEQVQYVVESTGAFTTTEKASAHLQNGVEKVVISAPSSDAPMFVMGVNHELYEKNMHVVSNASCTTNCLAPLAKVVHDKFGIKEGLMTTVHAVTATQKTVDGPSKKDWRGGRGACFNIIPSSTGAAKAVGKVIPSLNGKLTGMSFRCYQVG</sequence>
<dbReference type="SUPFAM" id="SSF51351">
    <property type="entry name" value="Triosephosphate isomerase (TIM)"/>
    <property type="match status" value="1"/>
</dbReference>
<feature type="domain" description="Glyceraldehyde 3-phosphate dehydrogenase NAD(P) binding" evidence="13">
    <location>
        <begin position="311"/>
        <end position="459"/>
    </location>
</feature>
<dbReference type="EC" id="1.2.1.12" evidence="6"/>
<evidence type="ECO:0000259" key="13">
    <source>
        <dbReference type="SMART" id="SM00846"/>
    </source>
</evidence>
<dbReference type="InterPro" id="IPR035990">
    <property type="entry name" value="TIM_sf"/>
</dbReference>
<gene>
    <name evidence="14" type="ORF">Pfra01_002220100</name>
</gene>
<dbReference type="InterPro" id="IPR022896">
    <property type="entry name" value="TrioseP_Isoase_bac/euk"/>
</dbReference>
<feature type="region of interest" description="Disordered" evidence="12">
    <location>
        <begin position="1"/>
        <end position="33"/>
    </location>
</feature>
<comment type="pathway">
    <text evidence="1">Carbohydrate degradation; glycolysis; pyruvate from D-glyceraldehyde 3-phosphate: step 1/5.</text>
</comment>
<dbReference type="Pfam" id="PF02800">
    <property type="entry name" value="Gp_dh_C"/>
    <property type="match status" value="1"/>
</dbReference>
<dbReference type="Gene3D" id="3.40.50.720">
    <property type="entry name" value="NAD(P)-binding Rossmann-like Domain"/>
    <property type="match status" value="1"/>
</dbReference>
<comment type="caution">
    <text evidence="14">The sequence shown here is derived from an EMBL/GenBank/DDBJ whole genome shotgun (WGS) entry which is preliminary data.</text>
</comment>
<dbReference type="InterPro" id="IPR020829">
    <property type="entry name" value="GlycerAld_3-P_DH_cat"/>
</dbReference>
<dbReference type="GO" id="GO:0004365">
    <property type="term" value="F:glyceraldehyde-3-phosphate dehydrogenase (NAD+) (phosphorylating) activity"/>
    <property type="evidence" value="ECO:0007669"/>
    <property type="project" value="UniProtKB-EC"/>
</dbReference>